<evidence type="ECO:0000313" key="2">
    <source>
        <dbReference type="Proteomes" id="UP000321363"/>
    </source>
</evidence>
<dbReference type="RefSeq" id="WP_146949632.1">
    <property type="nucleotide sequence ID" value="NZ_VOQF01000008.1"/>
</dbReference>
<gene>
    <name evidence="1" type="ORF">FS935_15850</name>
</gene>
<dbReference type="Proteomes" id="UP000321363">
    <property type="component" value="Unassembled WGS sequence"/>
</dbReference>
<sequence length="129" mass="15350">MKELKFKSYKQFQQFIEHKAMEKAVMKELQNEELSDFVKDFSDKSNKMWRENECDAAIEKQGYVVISVWKDEVGKRKVGRGRPKKPESEKYNHTIHVRLDDSTYSTLTNFCKEHNLEVSEAIRDMIKKL</sequence>
<dbReference type="AlphaFoldDB" id="A0A5C6VXV5"/>
<reference evidence="1 2" key="1">
    <citation type="journal article" date="2005" name="Int. J. Syst. Evol. Microbiol.">
        <title>Bacillus litoralis sp. nov., isolated from a tidal flat of the Yellow Sea in Korea.</title>
        <authorList>
            <person name="Yoon J.H."/>
            <person name="Oh T.K."/>
        </authorList>
    </citation>
    <scope>NUCLEOTIDE SEQUENCE [LARGE SCALE GENOMIC DNA]</scope>
    <source>
        <strain evidence="1 2">SW-211</strain>
    </source>
</reference>
<proteinExistence type="predicted"/>
<name>A0A5C6VXV5_9BACI</name>
<dbReference type="OrthoDB" id="2474279at2"/>
<protein>
    <submittedName>
        <fullName evidence="1">Uncharacterized protein</fullName>
    </submittedName>
</protein>
<accession>A0A5C6VXV5</accession>
<organism evidence="1 2">
    <name type="scientific">Metabacillus litoralis</name>
    <dbReference type="NCBI Taxonomy" id="152268"/>
    <lineage>
        <taxon>Bacteria</taxon>
        <taxon>Bacillati</taxon>
        <taxon>Bacillota</taxon>
        <taxon>Bacilli</taxon>
        <taxon>Bacillales</taxon>
        <taxon>Bacillaceae</taxon>
        <taxon>Metabacillus</taxon>
    </lineage>
</organism>
<comment type="caution">
    <text evidence="1">The sequence shown here is derived from an EMBL/GenBank/DDBJ whole genome shotgun (WGS) entry which is preliminary data.</text>
</comment>
<keyword evidence="2" id="KW-1185">Reference proteome</keyword>
<dbReference type="EMBL" id="VOQF01000008">
    <property type="protein sequence ID" value="TXC89834.1"/>
    <property type="molecule type" value="Genomic_DNA"/>
</dbReference>
<evidence type="ECO:0000313" key="1">
    <source>
        <dbReference type="EMBL" id="TXC89834.1"/>
    </source>
</evidence>